<evidence type="ECO:0000313" key="4">
    <source>
        <dbReference type="Proteomes" id="UP000077671"/>
    </source>
</evidence>
<gene>
    <name evidence="3" type="ORF">A4X03_0g6093</name>
    <name evidence="2" type="ORF">JKIAZH3_G8170</name>
</gene>
<feature type="compositionally biased region" description="Polar residues" evidence="1">
    <location>
        <begin position="35"/>
        <end position="52"/>
    </location>
</feature>
<feature type="region of interest" description="Disordered" evidence="1">
    <location>
        <begin position="1"/>
        <end position="64"/>
    </location>
</feature>
<reference evidence="2" key="3">
    <citation type="submission" date="2020-10" db="EMBL/GenBank/DDBJ databases">
        <authorList>
            <person name="Sedaghatjoo S."/>
        </authorList>
    </citation>
    <scope>NUCLEOTIDE SEQUENCE</scope>
    <source>
        <strain evidence="2">AZH3</strain>
    </source>
</reference>
<dbReference type="Proteomes" id="UP000836402">
    <property type="component" value="Unassembled WGS sequence"/>
</dbReference>
<dbReference type="AlphaFoldDB" id="A0A177UF38"/>
<dbReference type="GO" id="GO:0003887">
    <property type="term" value="F:DNA-directed DNA polymerase activity"/>
    <property type="evidence" value="ECO:0007669"/>
    <property type="project" value="TreeGrafter"/>
</dbReference>
<dbReference type="EMBL" id="LWDD02001092">
    <property type="protein sequence ID" value="KAE8252710.1"/>
    <property type="molecule type" value="Genomic_DNA"/>
</dbReference>
<keyword evidence="5" id="KW-1185">Reference proteome</keyword>
<dbReference type="GO" id="GO:0043625">
    <property type="term" value="C:delta DNA polymerase complex"/>
    <property type="evidence" value="ECO:0007669"/>
    <property type="project" value="TreeGrafter"/>
</dbReference>
<dbReference type="PANTHER" id="PTHR14303">
    <property type="entry name" value="DNA POLYMERASE DELTA SUBUNIT 4"/>
    <property type="match status" value="1"/>
</dbReference>
<feature type="compositionally biased region" description="Polar residues" evidence="1">
    <location>
        <begin position="8"/>
        <end position="27"/>
    </location>
</feature>
<dbReference type="GO" id="GO:0000731">
    <property type="term" value="P:DNA synthesis involved in DNA repair"/>
    <property type="evidence" value="ECO:0007669"/>
    <property type="project" value="InterPro"/>
</dbReference>
<protein>
    <recommendedName>
        <fullName evidence="6">DNA polymerase delta subunit 4</fullName>
    </recommendedName>
</protein>
<accession>A0A177UF38</accession>
<evidence type="ECO:0000313" key="2">
    <source>
        <dbReference type="EMBL" id="CAD6944425.1"/>
    </source>
</evidence>
<comment type="caution">
    <text evidence="3">The sequence shown here is derived from an EMBL/GenBank/DDBJ whole genome shotgun (WGS) entry which is preliminary data.</text>
</comment>
<dbReference type="PANTHER" id="PTHR14303:SF0">
    <property type="entry name" value="DNA POLYMERASE DELTA SUBUNIT 4"/>
    <property type="match status" value="1"/>
</dbReference>
<organism evidence="3 4">
    <name type="scientific">Tilletia caries</name>
    <name type="common">wheat bunt fungus</name>
    <dbReference type="NCBI Taxonomy" id="13290"/>
    <lineage>
        <taxon>Eukaryota</taxon>
        <taxon>Fungi</taxon>
        <taxon>Dikarya</taxon>
        <taxon>Basidiomycota</taxon>
        <taxon>Ustilaginomycotina</taxon>
        <taxon>Exobasidiomycetes</taxon>
        <taxon>Tilletiales</taxon>
        <taxon>Tilletiaceae</taxon>
        <taxon>Tilletia</taxon>
    </lineage>
</organism>
<evidence type="ECO:0000313" key="3">
    <source>
        <dbReference type="EMBL" id="KAE8252710.1"/>
    </source>
</evidence>
<proteinExistence type="predicted"/>
<evidence type="ECO:0000256" key="1">
    <source>
        <dbReference type="SAM" id="MobiDB-lite"/>
    </source>
</evidence>
<dbReference type="InterPro" id="IPR007218">
    <property type="entry name" value="DNA_pol_delta_4"/>
</dbReference>
<dbReference type="EMBL" id="CAJHJG010004780">
    <property type="protein sequence ID" value="CAD6944425.1"/>
    <property type="molecule type" value="Genomic_DNA"/>
</dbReference>
<dbReference type="Pfam" id="PF04081">
    <property type="entry name" value="DNA_pol_delta_4"/>
    <property type="match status" value="1"/>
</dbReference>
<dbReference type="GO" id="GO:0006261">
    <property type="term" value="P:DNA-templated DNA replication"/>
    <property type="evidence" value="ECO:0007669"/>
    <property type="project" value="TreeGrafter"/>
</dbReference>
<sequence length="179" mass="19834">MPPKRSRSSITSSFQPSAKRSTSNPGPTSAKGKASVTSSSPQKGKALSSTVDSPKASAEEAAREAARRAALAQFKDADPLRVEDRRFDGYWRVASKKMGNPVHAQGLNRIHHMLRVFDMDPTFGPCMGLTRLERWHRAKDDFEEDPPEAVRIILETQHGRALDEYRLPVYANAFAGWGL</sequence>
<evidence type="ECO:0008006" key="6">
    <source>
        <dbReference type="Google" id="ProtNLM"/>
    </source>
</evidence>
<evidence type="ECO:0000313" key="5">
    <source>
        <dbReference type="Proteomes" id="UP000836402"/>
    </source>
</evidence>
<dbReference type="Proteomes" id="UP000077671">
    <property type="component" value="Unassembled WGS sequence"/>
</dbReference>
<reference evidence="3" key="2">
    <citation type="journal article" date="2019" name="IMA Fungus">
        <title>Genome sequencing and comparison of five Tilletia species to identify candidate genes for the detection of regulated species infecting wheat.</title>
        <authorList>
            <person name="Nguyen H.D.T."/>
            <person name="Sultana T."/>
            <person name="Kesanakurti P."/>
            <person name="Hambleton S."/>
        </authorList>
    </citation>
    <scope>NUCLEOTIDE SEQUENCE</scope>
    <source>
        <strain evidence="3">DAOMC 238032</strain>
    </source>
</reference>
<reference evidence="3" key="1">
    <citation type="submission" date="2016-04" db="EMBL/GenBank/DDBJ databases">
        <authorList>
            <person name="Nguyen H.D."/>
            <person name="Kesanakurti P."/>
            <person name="Cullis J."/>
            <person name="Levesque C.A."/>
            <person name="Hambleton S."/>
        </authorList>
    </citation>
    <scope>NUCLEOTIDE SEQUENCE</scope>
    <source>
        <strain evidence="3">DAOMC 238032</strain>
    </source>
</reference>
<name>A0A177UF38_9BASI</name>